<reference evidence="4" key="1">
    <citation type="journal article" date="2019" name="Int. J. Syst. Evol. Microbiol.">
        <title>The Global Catalogue of Microorganisms (GCM) 10K type strain sequencing project: providing services to taxonomists for standard genome sequencing and annotation.</title>
        <authorList>
            <consortium name="The Broad Institute Genomics Platform"/>
            <consortium name="The Broad Institute Genome Sequencing Center for Infectious Disease"/>
            <person name="Wu L."/>
            <person name="Ma J."/>
        </authorList>
    </citation>
    <scope>NUCLEOTIDE SEQUENCE [LARGE SCALE GENOMIC DNA]</scope>
    <source>
        <strain evidence="4">CGMCC 1.6375</strain>
    </source>
</reference>
<feature type="domain" description="AAA+ ATPase" evidence="2">
    <location>
        <begin position="190"/>
        <end position="365"/>
    </location>
</feature>
<keyword evidence="4" id="KW-1185">Reference proteome</keyword>
<evidence type="ECO:0000256" key="1">
    <source>
        <dbReference type="SAM" id="Coils"/>
    </source>
</evidence>
<keyword evidence="1" id="KW-0175">Coiled coil</keyword>
<dbReference type="Proteomes" id="UP000632339">
    <property type="component" value="Unassembled WGS sequence"/>
</dbReference>
<accession>A0ABQ2HX49</accession>
<dbReference type="InterPro" id="IPR027417">
    <property type="entry name" value="P-loop_NTPase"/>
</dbReference>
<name>A0ABQ2HX49_9BACT</name>
<sequence length="512" mass="59796">MSKLSIEQELNISRDNLEQLREEIKDIEKFKAEELRKQKISLEDEIVQLEEKKLNIDQEIERERENKSNQINELEVTIKYLERTMDSLRVGIQTLQENFTDEQKSAHKKLQELLVLNQHYNILSGRDFDSRGEESQQQFQSHEILEEDQVNMDRFELYKKLKDEFVGILSKNNRKFDSHFIDNILISVHQGTLTLFAGMPGSGKTSLVRILMSALAPKERIREVSVGKGWTSQKDLIGFFNPLSKKFHSSSTNVYSLLKQLDWEHEKGLFNKSPMSYILLDEANLSPLEHYWSAFYNLTDNVANTGAGMKIFLGNSETIEYSNNLRFIGTINYDQTTEELSPRVVDRVNIIRMESQRSFDIAKITDSDIDSIKLSFGKCREIFGLLDYSNKLDISIDEDFEVRFSQILKKFEDLRIFVSHRVQIAIRRYCKVAKNLMYEQNKPLDYCIAQRLLPLIKVQGARAKSKLKELRTLLDDNKYDISSRILNEIIMIGEEGEMFQDDFNYFLTLSHV</sequence>
<protein>
    <recommendedName>
        <fullName evidence="2">AAA+ ATPase domain-containing protein</fullName>
    </recommendedName>
</protein>
<evidence type="ECO:0000259" key="2">
    <source>
        <dbReference type="SMART" id="SM00382"/>
    </source>
</evidence>
<organism evidence="3 4">
    <name type="scientific">Dyadobacter beijingensis</name>
    <dbReference type="NCBI Taxonomy" id="365489"/>
    <lineage>
        <taxon>Bacteria</taxon>
        <taxon>Pseudomonadati</taxon>
        <taxon>Bacteroidota</taxon>
        <taxon>Cytophagia</taxon>
        <taxon>Cytophagales</taxon>
        <taxon>Spirosomataceae</taxon>
        <taxon>Dyadobacter</taxon>
    </lineage>
</organism>
<proteinExistence type="predicted"/>
<dbReference type="EMBL" id="BMLI01000001">
    <property type="protein sequence ID" value="GGM94248.1"/>
    <property type="molecule type" value="Genomic_DNA"/>
</dbReference>
<evidence type="ECO:0000313" key="3">
    <source>
        <dbReference type="EMBL" id="GGM94248.1"/>
    </source>
</evidence>
<dbReference type="RefSeq" id="WP_019943110.1">
    <property type="nucleotide sequence ID" value="NZ_BMLI01000001.1"/>
</dbReference>
<evidence type="ECO:0000313" key="4">
    <source>
        <dbReference type="Proteomes" id="UP000632339"/>
    </source>
</evidence>
<gene>
    <name evidence="3" type="ORF">GCM10010967_29320</name>
</gene>
<dbReference type="InterPro" id="IPR003593">
    <property type="entry name" value="AAA+_ATPase"/>
</dbReference>
<feature type="coiled-coil region" evidence="1">
    <location>
        <begin position="3"/>
        <end position="98"/>
    </location>
</feature>
<comment type="caution">
    <text evidence="3">The sequence shown here is derived from an EMBL/GenBank/DDBJ whole genome shotgun (WGS) entry which is preliminary data.</text>
</comment>
<dbReference type="Gene3D" id="3.40.50.300">
    <property type="entry name" value="P-loop containing nucleotide triphosphate hydrolases"/>
    <property type="match status" value="1"/>
</dbReference>
<dbReference type="SUPFAM" id="SSF52540">
    <property type="entry name" value="P-loop containing nucleoside triphosphate hydrolases"/>
    <property type="match status" value="1"/>
</dbReference>
<dbReference type="SMART" id="SM00382">
    <property type="entry name" value="AAA"/>
    <property type="match status" value="1"/>
</dbReference>